<gene>
    <name evidence="2" type="ORF">SAMN05444414_11948</name>
</gene>
<evidence type="ECO:0000313" key="3">
    <source>
        <dbReference type="Proteomes" id="UP000184191"/>
    </source>
</evidence>
<evidence type="ECO:0000256" key="1">
    <source>
        <dbReference type="SAM" id="SignalP"/>
    </source>
</evidence>
<accession>A0A1M7BMF8</accession>
<feature type="chain" id="PRO_5012161187" evidence="1">
    <location>
        <begin position="24"/>
        <end position="165"/>
    </location>
</feature>
<proteinExistence type="predicted"/>
<reference evidence="3" key="1">
    <citation type="submission" date="2016-11" db="EMBL/GenBank/DDBJ databases">
        <authorList>
            <person name="Varghese N."/>
            <person name="Submissions S."/>
        </authorList>
    </citation>
    <scope>NUCLEOTIDE SEQUENCE [LARGE SCALE GENOMIC DNA]</scope>
    <source>
        <strain evidence="3">DSM 29327</strain>
    </source>
</reference>
<dbReference type="STRING" id="1054996.SAMN05444414_11948"/>
<evidence type="ECO:0000313" key="2">
    <source>
        <dbReference type="EMBL" id="SHL56140.1"/>
    </source>
</evidence>
<dbReference type="EMBL" id="FRBN01000019">
    <property type="protein sequence ID" value="SHL56140.1"/>
    <property type="molecule type" value="Genomic_DNA"/>
</dbReference>
<dbReference type="AlphaFoldDB" id="A0A1M7BMF8"/>
<keyword evidence="3" id="KW-1185">Reference proteome</keyword>
<protein>
    <submittedName>
        <fullName evidence="2">Uncharacterized protein</fullName>
    </submittedName>
</protein>
<dbReference type="Proteomes" id="UP000184191">
    <property type="component" value="Unassembled WGS sequence"/>
</dbReference>
<sequence length="165" mass="17620">MRFGKRIGAATLGLSLLASMAFAEEVSVKAVMVPQEQMKFDMNDGTKHFVLAVHRQGDATGDGPLAGAKVDEFGWHDIKPPMAGDPRGYLRFETASGDVAIVKFTVRAVFMKGEDKPALHDNGFWELTSGTGIFAGKRGVGALEIQPAGGPNREFTLTGIIDDAP</sequence>
<name>A0A1M7BMF8_9RHOB</name>
<feature type="signal peptide" evidence="1">
    <location>
        <begin position="1"/>
        <end position="23"/>
    </location>
</feature>
<organism evidence="2 3">
    <name type="scientific">Roseovarius marisflavi</name>
    <dbReference type="NCBI Taxonomy" id="1054996"/>
    <lineage>
        <taxon>Bacteria</taxon>
        <taxon>Pseudomonadati</taxon>
        <taxon>Pseudomonadota</taxon>
        <taxon>Alphaproteobacteria</taxon>
        <taxon>Rhodobacterales</taxon>
        <taxon>Roseobacteraceae</taxon>
        <taxon>Roseovarius</taxon>
    </lineage>
</organism>
<keyword evidence="1" id="KW-0732">Signal</keyword>